<proteinExistence type="predicted"/>
<name>A0A1G2BEE6_9BACT</name>
<comment type="caution">
    <text evidence="1">The sequence shown here is derived from an EMBL/GenBank/DDBJ whole genome shotgun (WGS) entry which is preliminary data.</text>
</comment>
<accession>A0A1G2BEE6</accession>
<evidence type="ECO:0000313" key="2">
    <source>
        <dbReference type="Proteomes" id="UP000176420"/>
    </source>
</evidence>
<dbReference type="AlphaFoldDB" id="A0A1G2BEE6"/>
<organism evidence="1 2">
    <name type="scientific">Candidatus Kerfeldbacteria bacterium RIFOXYB2_FULL_38_14</name>
    <dbReference type="NCBI Taxonomy" id="1798547"/>
    <lineage>
        <taxon>Bacteria</taxon>
        <taxon>Candidatus Kerfeldiibacteriota</taxon>
    </lineage>
</organism>
<dbReference type="EMBL" id="MHKI01000006">
    <property type="protein sequence ID" value="OGY87623.1"/>
    <property type="molecule type" value="Genomic_DNA"/>
</dbReference>
<dbReference type="Proteomes" id="UP000176420">
    <property type="component" value="Unassembled WGS sequence"/>
</dbReference>
<evidence type="ECO:0000313" key="1">
    <source>
        <dbReference type="EMBL" id="OGY87623.1"/>
    </source>
</evidence>
<sequence length="137" mass="15499">MTPGEFRPTPNNVDKKLAQETRLPVYRNMQEDPAYQGEGVLFHVFTGEIFGYTMAQEKDGKIQAICGNEGKVPYLHIHDKVKPKGDYQALGGLDPNQDAEIVEIAKPFEDGKTDKIICLQQGDKIVWIKPCQMEKNY</sequence>
<protein>
    <submittedName>
        <fullName evidence="1">Uncharacterized protein</fullName>
    </submittedName>
</protein>
<reference evidence="1 2" key="1">
    <citation type="journal article" date="2016" name="Nat. Commun.">
        <title>Thousands of microbial genomes shed light on interconnected biogeochemical processes in an aquifer system.</title>
        <authorList>
            <person name="Anantharaman K."/>
            <person name="Brown C.T."/>
            <person name="Hug L.A."/>
            <person name="Sharon I."/>
            <person name="Castelle C.J."/>
            <person name="Probst A.J."/>
            <person name="Thomas B.C."/>
            <person name="Singh A."/>
            <person name="Wilkins M.J."/>
            <person name="Karaoz U."/>
            <person name="Brodie E.L."/>
            <person name="Williams K.H."/>
            <person name="Hubbard S.S."/>
            <person name="Banfield J.F."/>
        </authorList>
    </citation>
    <scope>NUCLEOTIDE SEQUENCE [LARGE SCALE GENOMIC DNA]</scope>
</reference>
<gene>
    <name evidence="1" type="ORF">A2319_04190</name>
</gene>